<dbReference type="FunFam" id="1.10.287.180:FF:000001">
    <property type="entry name" value="Transcription elongation factor GreA"/>
    <property type="match status" value="1"/>
</dbReference>
<evidence type="ECO:0000259" key="5">
    <source>
        <dbReference type="Pfam" id="PF01272"/>
    </source>
</evidence>
<gene>
    <name evidence="4 7" type="primary">greB</name>
    <name evidence="7" type="ORF">BURPS1710A_3501</name>
</gene>
<dbReference type="InterPro" id="IPR006358">
    <property type="entry name" value="Tscrpt_elong_fac_GreB"/>
</dbReference>
<dbReference type="AlphaFoldDB" id="A0A0E1W9L5"/>
<evidence type="ECO:0000259" key="6">
    <source>
        <dbReference type="Pfam" id="PF03449"/>
    </source>
</evidence>
<dbReference type="FunFam" id="3.10.50.30:FF:000001">
    <property type="entry name" value="Transcription elongation factor GreA"/>
    <property type="match status" value="1"/>
</dbReference>
<dbReference type="InterPro" id="IPR022691">
    <property type="entry name" value="Tscrpt_elong_fac_GreA/B_N"/>
</dbReference>
<dbReference type="Pfam" id="PF01272">
    <property type="entry name" value="GreA_GreB"/>
    <property type="match status" value="1"/>
</dbReference>
<reference evidence="7" key="1">
    <citation type="submission" date="2009-05" db="EMBL/GenBank/DDBJ databases">
        <authorList>
            <person name="Harkins D.M."/>
            <person name="DeShazer D."/>
            <person name="Woods D.E."/>
            <person name="Brinkac L.M."/>
            <person name="Brown K.A."/>
            <person name="Hung G.C."/>
            <person name="Tuanyok A."/>
            <person name="Zhang B."/>
            <person name="Nierman W.C."/>
        </authorList>
    </citation>
    <scope>NUCLEOTIDE SEQUENCE [LARGE SCALE GENOMIC DNA]</scope>
    <source>
        <strain evidence="7">1710a</strain>
    </source>
</reference>
<keyword evidence="2 4" id="KW-0238">DNA-binding</keyword>
<protein>
    <recommendedName>
        <fullName evidence="4">Transcription elongation factor GreB</fullName>
    </recommendedName>
    <alternativeName>
        <fullName evidence="4">Transcript cleavage factor GreB</fullName>
    </alternativeName>
</protein>
<keyword evidence="1 4" id="KW-0805">Transcription regulation</keyword>
<dbReference type="Proteomes" id="UP000001812">
    <property type="component" value="Chromosome I"/>
</dbReference>
<sequence>MNKAFVKESDGDDDDLDFAQAAIPPGAKNYITPAGHKRLRDELLHLIDEARPDVVKLVSWAASNGDRSENGDYIYGKRRLREIDRRIRFLTKRLDLAEVVDASRQENADQVFFGATVDYATQDGNEHTVTIVGVDEVDLDRGHVSWISPVARALLKARVGDTVTLLTPVGPEPIDVLDVRYPPPGAA</sequence>
<dbReference type="Pfam" id="PF03449">
    <property type="entry name" value="GreA_GreB_N"/>
    <property type="match status" value="1"/>
</dbReference>
<keyword evidence="7" id="KW-0251">Elongation factor</keyword>
<evidence type="ECO:0000313" key="7">
    <source>
        <dbReference type="EMBL" id="EET06227.1"/>
    </source>
</evidence>
<evidence type="ECO:0000256" key="3">
    <source>
        <dbReference type="ARBA" id="ARBA00023163"/>
    </source>
</evidence>
<dbReference type="GO" id="GO:0070063">
    <property type="term" value="F:RNA polymerase binding"/>
    <property type="evidence" value="ECO:0007669"/>
    <property type="project" value="InterPro"/>
</dbReference>
<dbReference type="HAMAP" id="MF_00930">
    <property type="entry name" value="GreB"/>
    <property type="match status" value="1"/>
</dbReference>
<accession>A0A0E1W9L5</accession>
<evidence type="ECO:0000256" key="2">
    <source>
        <dbReference type="ARBA" id="ARBA00023125"/>
    </source>
</evidence>
<dbReference type="GO" id="GO:0003746">
    <property type="term" value="F:translation elongation factor activity"/>
    <property type="evidence" value="ECO:0007669"/>
    <property type="project" value="UniProtKB-KW"/>
</dbReference>
<dbReference type="InterPro" id="IPR036805">
    <property type="entry name" value="Tscrpt_elong_fac_GreA/B_N_sf"/>
</dbReference>
<dbReference type="SUPFAM" id="SSF54534">
    <property type="entry name" value="FKBP-like"/>
    <property type="match status" value="1"/>
</dbReference>
<dbReference type="PIRSF" id="PIRSF006092">
    <property type="entry name" value="GreA_GreB"/>
    <property type="match status" value="1"/>
</dbReference>
<dbReference type="HAMAP" id="MF_00105">
    <property type="entry name" value="GreA_GreB"/>
    <property type="match status" value="1"/>
</dbReference>
<organism evidence="7">
    <name type="scientific">Burkholderia pseudomallei 1710a</name>
    <dbReference type="NCBI Taxonomy" id="320371"/>
    <lineage>
        <taxon>Bacteria</taxon>
        <taxon>Pseudomonadati</taxon>
        <taxon>Pseudomonadota</taxon>
        <taxon>Betaproteobacteria</taxon>
        <taxon>Burkholderiales</taxon>
        <taxon>Burkholderiaceae</taxon>
        <taxon>Burkholderia</taxon>
        <taxon>pseudomallei group</taxon>
    </lineage>
</organism>
<dbReference type="InterPro" id="IPR001437">
    <property type="entry name" value="Tscrpt_elong_fac_GreA/B_C"/>
</dbReference>
<dbReference type="PROSITE" id="PS00829">
    <property type="entry name" value="GREAB_1"/>
    <property type="match status" value="1"/>
</dbReference>
<proteinExistence type="inferred from homology"/>
<dbReference type="HOGENOM" id="CLU_101379_3_0_4"/>
<feature type="domain" description="Transcription elongation factor GreA/GreB C-terminal" evidence="5">
    <location>
        <begin position="107"/>
        <end position="181"/>
    </location>
</feature>
<dbReference type="Gene3D" id="3.10.50.30">
    <property type="entry name" value="Transcription elongation factor, GreA/GreB, C-terminal domain"/>
    <property type="match status" value="1"/>
</dbReference>
<dbReference type="PROSITE" id="PS00830">
    <property type="entry name" value="GREAB_2"/>
    <property type="match status" value="1"/>
</dbReference>
<comment type="similarity">
    <text evidence="4">Belongs to the GreA/GreB family. GreB subfamily.</text>
</comment>
<keyword evidence="7" id="KW-0648">Protein biosynthesis</keyword>
<dbReference type="GO" id="GO:0006354">
    <property type="term" value="P:DNA-templated transcription elongation"/>
    <property type="evidence" value="ECO:0007669"/>
    <property type="project" value="TreeGrafter"/>
</dbReference>
<dbReference type="PANTHER" id="PTHR30437">
    <property type="entry name" value="TRANSCRIPTION ELONGATION FACTOR GREA"/>
    <property type="match status" value="1"/>
</dbReference>
<dbReference type="EMBL" id="CM000832">
    <property type="protein sequence ID" value="EET06227.1"/>
    <property type="molecule type" value="Genomic_DNA"/>
</dbReference>
<dbReference type="SUPFAM" id="SSF46557">
    <property type="entry name" value="GreA transcript cleavage protein, N-terminal domain"/>
    <property type="match status" value="1"/>
</dbReference>
<dbReference type="NCBIfam" id="NF002506">
    <property type="entry name" value="PRK01885.1"/>
    <property type="match status" value="1"/>
</dbReference>
<dbReference type="NCBIfam" id="TIGR01461">
    <property type="entry name" value="greB"/>
    <property type="match status" value="1"/>
</dbReference>
<dbReference type="InterPro" id="IPR028624">
    <property type="entry name" value="Tscrpt_elong_fac_GreA/B"/>
</dbReference>
<dbReference type="Gene3D" id="1.10.287.180">
    <property type="entry name" value="Transcription elongation factor, GreA/GreB, N-terminal domain"/>
    <property type="match status" value="1"/>
</dbReference>
<dbReference type="InterPro" id="IPR036953">
    <property type="entry name" value="GreA/GreB_C_sf"/>
</dbReference>
<dbReference type="RefSeq" id="WP_004527541.1">
    <property type="nucleotide sequence ID" value="NZ_CM000832.1"/>
</dbReference>
<dbReference type="InterPro" id="IPR018151">
    <property type="entry name" value="TF_GreA/GreB_CS"/>
</dbReference>
<name>A0A0E1W9L5_BURPE</name>
<evidence type="ECO:0000256" key="4">
    <source>
        <dbReference type="HAMAP-Rule" id="MF_00930"/>
    </source>
</evidence>
<comment type="function">
    <text evidence="4">Necessary for efficient RNA polymerase transcription elongation past template-encoded arresting sites. The arresting sites in DNA have the property of trapping a certain fraction of elongating RNA polymerases that pass through, resulting in locked ternary complexes. Cleavage of the nascent transcript by cleavage factors such as GreA or GreB allows the resumption of elongation from the new 3'terminus. GreB releases sequences of up to 9 nucleotides in length.</text>
</comment>
<feature type="domain" description="Transcription elongation factor GreA/GreB N-terminal" evidence="6">
    <location>
        <begin position="29"/>
        <end position="99"/>
    </location>
</feature>
<dbReference type="GO" id="GO:0032784">
    <property type="term" value="P:regulation of DNA-templated transcription elongation"/>
    <property type="evidence" value="ECO:0007669"/>
    <property type="project" value="UniProtKB-UniRule"/>
</dbReference>
<dbReference type="GO" id="GO:0003677">
    <property type="term" value="F:DNA binding"/>
    <property type="evidence" value="ECO:0007669"/>
    <property type="project" value="UniProtKB-UniRule"/>
</dbReference>
<evidence type="ECO:0000256" key="1">
    <source>
        <dbReference type="ARBA" id="ARBA00023015"/>
    </source>
</evidence>
<dbReference type="InterPro" id="IPR023459">
    <property type="entry name" value="Tscrpt_elong_fac_GreA/B_fam"/>
</dbReference>
<dbReference type="PANTHER" id="PTHR30437:SF6">
    <property type="entry name" value="TRANSCRIPTION ELONGATION FACTOR GREB"/>
    <property type="match status" value="1"/>
</dbReference>
<keyword evidence="3 4" id="KW-0804">Transcription</keyword>